<sequence length="302" mass="30138">MNSSSPGSGVTIVGSANIDIVYGVERIPGPGETLLASSAARYPGGKGLNQTVAAARAGAPTTFIGAVGHDEFGEELLATLTDDQIDTSLLRRSTRATGQAFIMVDANAENAIVVSPGANADVTALTDSDRACLQSTGVLLMQLEIPLDTVREAAAVAHAARATVMLNAAPAHALPAQLLADLDVLIVNEHEACLIGASDDLATASATLAALVPRVIVTLGAAGCALYEDGAEVGRVAAPRVAAVDTTGAGDTFCGAFAAAISDGAAYGDAAEFATHAAALSVQALGAVPSIPVRAAIEEARA</sequence>
<evidence type="ECO:0000313" key="14">
    <source>
        <dbReference type="EMBL" id="MBK4347564.1"/>
    </source>
</evidence>
<dbReference type="InterPro" id="IPR029056">
    <property type="entry name" value="Ribokinase-like"/>
</dbReference>
<dbReference type="Pfam" id="PF00294">
    <property type="entry name" value="PfkB"/>
    <property type="match status" value="1"/>
</dbReference>
<keyword evidence="8 12" id="KW-0067">ATP-binding</keyword>
<comment type="activity regulation">
    <text evidence="12">Activated by a monovalent cation that binds near, but not in, the active site. The most likely occupant of the site in vivo is potassium. Ion binding induces a conformational change that may alter substrate affinity.</text>
</comment>
<feature type="binding site" evidence="12">
    <location>
        <position position="245"/>
    </location>
    <ligand>
        <name>K(+)</name>
        <dbReference type="ChEBI" id="CHEBI:29103"/>
    </ligand>
</feature>
<evidence type="ECO:0000313" key="15">
    <source>
        <dbReference type="Proteomes" id="UP000636458"/>
    </source>
</evidence>
<keyword evidence="15" id="KW-1185">Reference proteome</keyword>
<feature type="binding site" evidence="12">
    <location>
        <position position="188"/>
    </location>
    <ligand>
        <name>ATP</name>
        <dbReference type="ChEBI" id="CHEBI:30616"/>
    </ligand>
</feature>
<feature type="binding site" evidence="12">
    <location>
        <position position="247"/>
    </location>
    <ligand>
        <name>K(+)</name>
        <dbReference type="ChEBI" id="CHEBI:29103"/>
    </ligand>
</feature>
<comment type="similarity">
    <text evidence="12">Belongs to the carbohydrate kinase PfkB family. Ribokinase subfamily.</text>
</comment>
<dbReference type="CDD" id="cd01174">
    <property type="entry name" value="ribokinase"/>
    <property type="match status" value="1"/>
</dbReference>
<feature type="binding site" evidence="12">
    <location>
        <position position="290"/>
    </location>
    <ligand>
        <name>K(+)</name>
        <dbReference type="ChEBI" id="CHEBI:29103"/>
    </ligand>
</feature>
<dbReference type="Gene3D" id="3.40.1190.20">
    <property type="match status" value="1"/>
</dbReference>
<evidence type="ECO:0000256" key="10">
    <source>
        <dbReference type="ARBA" id="ARBA00022958"/>
    </source>
</evidence>
<evidence type="ECO:0000259" key="13">
    <source>
        <dbReference type="Pfam" id="PF00294"/>
    </source>
</evidence>
<feature type="binding site" evidence="12">
    <location>
        <begin position="250"/>
        <end position="251"/>
    </location>
    <ligand>
        <name>ATP</name>
        <dbReference type="ChEBI" id="CHEBI:30616"/>
    </ligand>
</feature>
<evidence type="ECO:0000256" key="11">
    <source>
        <dbReference type="ARBA" id="ARBA00023277"/>
    </source>
</evidence>
<accession>A0A934SSZ7</accession>
<dbReference type="PROSITE" id="PS00584">
    <property type="entry name" value="PFKB_KINASES_2"/>
    <property type="match status" value="1"/>
</dbReference>
<feature type="binding site" evidence="12">
    <location>
        <position position="286"/>
    </location>
    <ligand>
        <name>K(+)</name>
        <dbReference type="ChEBI" id="CHEBI:29103"/>
    </ligand>
</feature>
<comment type="catalytic activity">
    <reaction evidence="12">
        <text>D-ribose + ATP = D-ribose 5-phosphate + ADP + H(+)</text>
        <dbReference type="Rhea" id="RHEA:13697"/>
        <dbReference type="ChEBI" id="CHEBI:15378"/>
        <dbReference type="ChEBI" id="CHEBI:30616"/>
        <dbReference type="ChEBI" id="CHEBI:47013"/>
        <dbReference type="ChEBI" id="CHEBI:78346"/>
        <dbReference type="ChEBI" id="CHEBI:456216"/>
        <dbReference type="EC" id="2.7.1.15"/>
    </reaction>
</comment>
<feature type="binding site" evidence="12">
    <location>
        <position position="251"/>
    </location>
    <ligand>
        <name>substrate</name>
    </ligand>
</feature>
<keyword evidence="11 12" id="KW-0119">Carbohydrate metabolism</keyword>
<comment type="subcellular location">
    <subcellularLocation>
        <location evidence="12">Cytoplasm</location>
    </subcellularLocation>
</comment>
<evidence type="ECO:0000256" key="9">
    <source>
        <dbReference type="ARBA" id="ARBA00022842"/>
    </source>
</evidence>
<comment type="pathway">
    <text evidence="12">Carbohydrate metabolism; D-ribose degradation; D-ribose 5-phosphate from beta-D-ribopyranose: step 2/2.</text>
</comment>
<reference evidence="14" key="1">
    <citation type="submission" date="2021-01" db="EMBL/GenBank/DDBJ databases">
        <title>Lacisediminihabitans sp. nov. strain G11-30, isolated from Antarctic Soil.</title>
        <authorList>
            <person name="Li J."/>
        </authorList>
    </citation>
    <scope>NUCLEOTIDE SEQUENCE</scope>
    <source>
        <strain evidence="14">G11-30</strain>
    </source>
</reference>
<dbReference type="GO" id="GO:0019303">
    <property type="term" value="P:D-ribose catabolic process"/>
    <property type="evidence" value="ECO:0007669"/>
    <property type="project" value="UniProtKB-UniRule"/>
</dbReference>
<dbReference type="GO" id="GO:0005829">
    <property type="term" value="C:cytosol"/>
    <property type="evidence" value="ECO:0007669"/>
    <property type="project" value="TreeGrafter"/>
</dbReference>
<dbReference type="InterPro" id="IPR011877">
    <property type="entry name" value="Ribokinase"/>
</dbReference>
<evidence type="ECO:0000256" key="12">
    <source>
        <dbReference type="HAMAP-Rule" id="MF_01987"/>
    </source>
</evidence>
<dbReference type="PANTHER" id="PTHR10584">
    <property type="entry name" value="SUGAR KINASE"/>
    <property type="match status" value="1"/>
</dbReference>
<evidence type="ECO:0000256" key="5">
    <source>
        <dbReference type="ARBA" id="ARBA00022723"/>
    </source>
</evidence>
<comment type="cofactor">
    <cofactor evidence="12">
        <name>Mg(2+)</name>
        <dbReference type="ChEBI" id="CHEBI:18420"/>
    </cofactor>
    <text evidence="12">Requires a divalent cation, most likely magnesium in vivo, as an electrophilic catalyst to aid phosphoryl group transfer. It is the chelate of the metal and the nucleotide that is the actual substrate.</text>
</comment>
<feature type="binding site" evidence="12">
    <location>
        <position position="281"/>
    </location>
    <ligand>
        <name>K(+)</name>
        <dbReference type="ChEBI" id="CHEBI:29103"/>
    </ligand>
</feature>
<evidence type="ECO:0000256" key="4">
    <source>
        <dbReference type="ARBA" id="ARBA00022679"/>
    </source>
</evidence>
<evidence type="ECO:0000256" key="2">
    <source>
        <dbReference type="ARBA" id="ARBA00012035"/>
    </source>
</evidence>
<dbReference type="GO" id="GO:0046872">
    <property type="term" value="F:metal ion binding"/>
    <property type="evidence" value="ECO:0007669"/>
    <property type="project" value="UniProtKB-KW"/>
</dbReference>
<dbReference type="HAMAP" id="MF_01987">
    <property type="entry name" value="Ribokinase"/>
    <property type="match status" value="1"/>
</dbReference>
<evidence type="ECO:0000256" key="3">
    <source>
        <dbReference type="ARBA" id="ARBA00016943"/>
    </source>
</evidence>
<feature type="active site" description="Proton acceptor" evidence="12">
    <location>
        <position position="251"/>
    </location>
</feature>
<dbReference type="EC" id="2.7.1.15" evidence="2 12"/>
<evidence type="ECO:0000256" key="8">
    <source>
        <dbReference type="ARBA" id="ARBA00022840"/>
    </source>
</evidence>
<feature type="binding site" evidence="12">
    <location>
        <begin position="45"/>
        <end position="49"/>
    </location>
    <ligand>
        <name>substrate</name>
    </ligand>
</feature>
<comment type="caution">
    <text evidence="14">The sequence shown here is derived from an EMBL/GenBank/DDBJ whole genome shotgun (WGS) entry which is preliminary data.</text>
</comment>
<dbReference type="AlphaFoldDB" id="A0A934SSZ7"/>
<comment type="function">
    <text evidence="12">Catalyzes the phosphorylation of ribose at O-5 in a reaction requiring ATP and magnesium. The resulting D-ribose-5-phosphate can then be used either for sythesis of nucleotides, histidine, and tryptophan, or as a component of the pentose phosphate pathway.</text>
</comment>
<dbReference type="GO" id="GO:0004747">
    <property type="term" value="F:ribokinase activity"/>
    <property type="evidence" value="ECO:0007669"/>
    <property type="project" value="UniProtKB-UniRule"/>
</dbReference>
<gene>
    <name evidence="12" type="primary">rbsK</name>
    <name evidence="14" type="ORF">IV501_07955</name>
</gene>
<dbReference type="InterPro" id="IPR002139">
    <property type="entry name" value="Ribo/fructo_kinase"/>
</dbReference>
<comment type="similarity">
    <text evidence="1">Belongs to the carbohydrate kinase pfkB family.</text>
</comment>
<dbReference type="EMBL" id="JAEPES010000002">
    <property type="protein sequence ID" value="MBK4347564.1"/>
    <property type="molecule type" value="Genomic_DNA"/>
</dbReference>
<organism evidence="14 15">
    <name type="scientific">Lacisediminihabitans changchengi</name>
    <dbReference type="NCBI Taxonomy" id="2787634"/>
    <lineage>
        <taxon>Bacteria</taxon>
        <taxon>Bacillati</taxon>
        <taxon>Actinomycetota</taxon>
        <taxon>Actinomycetes</taxon>
        <taxon>Micrococcales</taxon>
        <taxon>Microbacteriaceae</taxon>
        <taxon>Lacisediminihabitans</taxon>
    </lineage>
</organism>
<feature type="domain" description="Carbohydrate kinase PfkB" evidence="13">
    <location>
        <begin position="10"/>
        <end position="292"/>
    </location>
</feature>
<dbReference type="GO" id="GO:0005524">
    <property type="term" value="F:ATP binding"/>
    <property type="evidence" value="ECO:0007669"/>
    <property type="project" value="UniProtKB-UniRule"/>
</dbReference>
<comment type="subunit">
    <text evidence="12">Homodimer.</text>
</comment>
<keyword evidence="5 12" id="KW-0479">Metal-binding</keyword>
<keyword evidence="10 12" id="KW-0630">Potassium</keyword>
<dbReference type="PANTHER" id="PTHR10584:SF166">
    <property type="entry name" value="RIBOKINASE"/>
    <property type="match status" value="1"/>
</dbReference>
<dbReference type="InterPro" id="IPR002173">
    <property type="entry name" value="Carboh/pur_kinase_PfkB_CS"/>
</dbReference>
<keyword evidence="12" id="KW-0963">Cytoplasm</keyword>
<dbReference type="SUPFAM" id="SSF53613">
    <property type="entry name" value="Ribokinase-like"/>
    <property type="match status" value="1"/>
</dbReference>
<feature type="binding site" evidence="12">
    <location>
        <begin position="17"/>
        <end position="19"/>
    </location>
    <ligand>
        <name>substrate</name>
    </ligand>
</feature>
<dbReference type="Proteomes" id="UP000636458">
    <property type="component" value="Unassembled WGS sequence"/>
</dbReference>
<keyword evidence="4 12" id="KW-0808">Transferase</keyword>
<name>A0A934SSZ7_9MICO</name>
<proteinExistence type="inferred from homology"/>
<feature type="binding site" evidence="12">
    <location>
        <begin position="218"/>
        <end position="223"/>
    </location>
    <ligand>
        <name>ATP</name>
        <dbReference type="ChEBI" id="CHEBI:30616"/>
    </ligand>
</feature>
<dbReference type="PRINTS" id="PR00990">
    <property type="entry name" value="RIBOKINASE"/>
</dbReference>
<feature type="binding site" evidence="12">
    <location>
        <position position="144"/>
    </location>
    <ligand>
        <name>substrate</name>
    </ligand>
</feature>
<keyword evidence="9 12" id="KW-0460">Magnesium</keyword>
<evidence type="ECO:0000256" key="1">
    <source>
        <dbReference type="ARBA" id="ARBA00005380"/>
    </source>
</evidence>
<protein>
    <recommendedName>
        <fullName evidence="3 12">Ribokinase</fullName>
        <shortName evidence="12">RK</shortName>
        <ecNumber evidence="2 12">2.7.1.15</ecNumber>
    </recommendedName>
</protein>
<keyword evidence="6 12" id="KW-0547">Nucleotide-binding</keyword>
<feature type="binding site" evidence="12">
    <location>
        <position position="284"/>
    </location>
    <ligand>
        <name>K(+)</name>
        <dbReference type="ChEBI" id="CHEBI:29103"/>
    </ligand>
</feature>
<dbReference type="RefSeq" id="WP_200555945.1">
    <property type="nucleotide sequence ID" value="NZ_JAEPES010000002.1"/>
</dbReference>
<evidence type="ECO:0000256" key="7">
    <source>
        <dbReference type="ARBA" id="ARBA00022777"/>
    </source>
</evidence>
<evidence type="ECO:0000256" key="6">
    <source>
        <dbReference type="ARBA" id="ARBA00022741"/>
    </source>
</evidence>
<keyword evidence="7 12" id="KW-0418">Kinase</keyword>
<dbReference type="InterPro" id="IPR011611">
    <property type="entry name" value="PfkB_dom"/>
</dbReference>
<comment type="caution">
    <text evidence="12">Lacks conserved residue(s) required for the propagation of feature annotation.</text>
</comment>